<dbReference type="PANTHER" id="PTHR32322">
    <property type="entry name" value="INNER MEMBRANE TRANSPORTER"/>
    <property type="match status" value="1"/>
</dbReference>
<dbReference type="RefSeq" id="WP_262064730.1">
    <property type="nucleotide sequence ID" value="NZ_JAMXOD010000001.1"/>
</dbReference>
<feature type="transmembrane region" description="Helical" evidence="7">
    <location>
        <begin position="58"/>
        <end position="79"/>
    </location>
</feature>
<sequence length="315" mass="33844">MKSLTEQNKASTKRKSGFTNPVVIFLLASLCCCLWGSAFPAIKIGYQWFQIKGAGSQILFAGYRFLLAGIIVFVIGSILEKRVLRMKPSSIPYIFGQGLLQTTLQYICFYIGLAHTTGAKGSIINATNGFVSIIVAHFLLKSEKMTGKKVIGCIFGLLGVIVVNLSSGEMGGGFAWNGEGLILLCSILYGTSTVTLKMISKKESPITITAFQLLFGSFLLIALGLILGGNVGGFTPKSALLFLYLGLLTAVAFSLWSMLLKYNPVGKVAIFGFTIPVFGVFLSGLLLGERILSVQNILALLMVSVGIVIVNREKN</sequence>
<evidence type="ECO:0000256" key="6">
    <source>
        <dbReference type="ARBA" id="ARBA00023136"/>
    </source>
</evidence>
<name>A0ABT1E536_9FIRM</name>
<accession>A0ABT1E536</accession>
<keyword evidence="6 7" id="KW-0472">Membrane</keyword>
<evidence type="ECO:0000256" key="3">
    <source>
        <dbReference type="ARBA" id="ARBA00022475"/>
    </source>
</evidence>
<organism evidence="9 10">
    <name type="scientific">Aequitasia blattaphilus</name>
    <dbReference type="NCBI Taxonomy" id="2949332"/>
    <lineage>
        <taxon>Bacteria</taxon>
        <taxon>Bacillati</taxon>
        <taxon>Bacillota</taxon>
        <taxon>Clostridia</taxon>
        <taxon>Lachnospirales</taxon>
        <taxon>Lachnospiraceae</taxon>
        <taxon>Aequitasia</taxon>
    </lineage>
</organism>
<keyword evidence="3" id="KW-1003">Cell membrane</keyword>
<dbReference type="SUPFAM" id="SSF103481">
    <property type="entry name" value="Multidrug resistance efflux transporter EmrE"/>
    <property type="match status" value="2"/>
</dbReference>
<evidence type="ECO:0000256" key="4">
    <source>
        <dbReference type="ARBA" id="ARBA00022692"/>
    </source>
</evidence>
<evidence type="ECO:0000256" key="7">
    <source>
        <dbReference type="SAM" id="Phobius"/>
    </source>
</evidence>
<evidence type="ECO:0000256" key="1">
    <source>
        <dbReference type="ARBA" id="ARBA00004651"/>
    </source>
</evidence>
<feature type="domain" description="EamA" evidence="8">
    <location>
        <begin position="26"/>
        <end position="164"/>
    </location>
</feature>
<keyword evidence="5 7" id="KW-1133">Transmembrane helix</keyword>
<proteinExistence type="inferred from homology"/>
<gene>
    <name evidence="9" type="ORF">NK125_00785</name>
</gene>
<dbReference type="Proteomes" id="UP001523566">
    <property type="component" value="Unassembled WGS sequence"/>
</dbReference>
<comment type="subcellular location">
    <subcellularLocation>
        <location evidence="1">Cell membrane</location>
        <topology evidence="1">Multi-pass membrane protein</topology>
    </subcellularLocation>
</comment>
<evidence type="ECO:0000256" key="2">
    <source>
        <dbReference type="ARBA" id="ARBA00007362"/>
    </source>
</evidence>
<feature type="transmembrane region" description="Helical" evidence="7">
    <location>
        <begin position="119"/>
        <end position="138"/>
    </location>
</feature>
<feature type="transmembrane region" description="Helical" evidence="7">
    <location>
        <begin position="268"/>
        <end position="287"/>
    </location>
</feature>
<keyword evidence="10" id="KW-1185">Reference proteome</keyword>
<evidence type="ECO:0000259" key="8">
    <source>
        <dbReference type="Pfam" id="PF00892"/>
    </source>
</evidence>
<feature type="transmembrane region" description="Helical" evidence="7">
    <location>
        <begin position="150"/>
        <end position="168"/>
    </location>
</feature>
<feature type="transmembrane region" description="Helical" evidence="7">
    <location>
        <begin position="91"/>
        <end position="113"/>
    </location>
</feature>
<feature type="domain" description="EamA" evidence="8">
    <location>
        <begin position="178"/>
        <end position="311"/>
    </location>
</feature>
<protein>
    <submittedName>
        <fullName evidence="9">DMT family transporter</fullName>
    </submittedName>
</protein>
<feature type="transmembrane region" description="Helical" evidence="7">
    <location>
        <begin position="21"/>
        <end position="46"/>
    </location>
</feature>
<evidence type="ECO:0000313" key="9">
    <source>
        <dbReference type="EMBL" id="MCP1100945.1"/>
    </source>
</evidence>
<feature type="transmembrane region" description="Helical" evidence="7">
    <location>
        <begin position="293"/>
        <end position="310"/>
    </location>
</feature>
<feature type="transmembrane region" description="Helical" evidence="7">
    <location>
        <begin position="239"/>
        <end position="256"/>
    </location>
</feature>
<dbReference type="InterPro" id="IPR050638">
    <property type="entry name" value="AA-Vitamin_Transporters"/>
</dbReference>
<dbReference type="InterPro" id="IPR037185">
    <property type="entry name" value="EmrE-like"/>
</dbReference>
<comment type="similarity">
    <text evidence="2">Belongs to the EamA transporter family.</text>
</comment>
<dbReference type="Pfam" id="PF00892">
    <property type="entry name" value="EamA"/>
    <property type="match status" value="2"/>
</dbReference>
<evidence type="ECO:0000256" key="5">
    <source>
        <dbReference type="ARBA" id="ARBA00022989"/>
    </source>
</evidence>
<feature type="transmembrane region" description="Helical" evidence="7">
    <location>
        <begin position="180"/>
        <end position="199"/>
    </location>
</feature>
<dbReference type="EMBL" id="JAMZFW010000001">
    <property type="protein sequence ID" value="MCP1100945.1"/>
    <property type="molecule type" value="Genomic_DNA"/>
</dbReference>
<dbReference type="InterPro" id="IPR000620">
    <property type="entry name" value="EamA_dom"/>
</dbReference>
<dbReference type="PANTHER" id="PTHR32322:SF18">
    <property type="entry name" value="S-ADENOSYLMETHIONINE_S-ADENOSYLHOMOCYSTEINE TRANSPORTER"/>
    <property type="match status" value="1"/>
</dbReference>
<reference evidence="9 10" key="1">
    <citation type="journal article" date="2022" name="Genome Biol. Evol.">
        <title>Host diet, physiology and behaviors set the stage for Lachnospiraceae cladogenesis.</title>
        <authorList>
            <person name="Vera-Ponce De Leon A."/>
            <person name="Schneider M."/>
            <person name="Jahnes B.C."/>
            <person name="Sadowski V."/>
            <person name="Camuy-Velez L.A."/>
            <person name="Duan J."/>
            <person name="Sabree Z.L."/>
        </authorList>
    </citation>
    <scope>NUCLEOTIDE SEQUENCE [LARGE SCALE GENOMIC DNA]</scope>
    <source>
        <strain evidence="9 10">PAL113</strain>
    </source>
</reference>
<comment type="caution">
    <text evidence="9">The sequence shown here is derived from an EMBL/GenBank/DDBJ whole genome shotgun (WGS) entry which is preliminary data.</text>
</comment>
<evidence type="ECO:0000313" key="10">
    <source>
        <dbReference type="Proteomes" id="UP001523566"/>
    </source>
</evidence>
<feature type="transmembrane region" description="Helical" evidence="7">
    <location>
        <begin position="206"/>
        <end position="227"/>
    </location>
</feature>
<keyword evidence="4 7" id="KW-0812">Transmembrane</keyword>